<dbReference type="Pfam" id="PF12680">
    <property type="entry name" value="SnoaL_2"/>
    <property type="match status" value="1"/>
</dbReference>
<dbReference type="EMBL" id="JAUHPW010000008">
    <property type="protein sequence ID" value="MDN4476417.1"/>
    <property type="molecule type" value="Genomic_DNA"/>
</dbReference>
<proteinExistence type="predicted"/>
<protein>
    <submittedName>
        <fullName evidence="2">Nuclear transport factor 2 family protein</fullName>
    </submittedName>
</protein>
<dbReference type="Gene3D" id="3.10.450.50">
    <property type="match status" value="1"/>
</dbReference>
<dbReference type="InterPro" id="IPR037401">
    <property type="entry name" value="SnoaL-like"/>
</dbReference>
<dbReference type="Proteomes" id="UP001172728">
    <property type="component" value="Unassembled WGS sequence"/>
</dbReference>
<evidence type="ECO:0000313" key="2">
    <source>
        <dbReference type="EMBL" id="MDN4476417.1"/>
    </source>
</evidence>
<comment type="caution">
    <text evidence="2">The sequence shown here is derived from an EMBL/GenBank/DDBJ whole genome shotgun (WGS) entry which is preliminary data.</text>
</comment>
<accession>A0ABT8GB95</accession>
<reference evidence="2" key="1">
    <citation type="submission" date="2023-06" db="EMBL/GenBank/DDBJ databases">
        <title>Sysu t00192.</title>
        <authorList>
            <person name="Gao L."/>
            <person name="Fang B.-Z."/>
            <person name="Li W.-J."/>
        </authorList>
    </citation>
    <scope>NUCLEOTIDE SEQUENCE</scope>
    <source>
        <strain evidence="2">SYSU T00192</strain>
    </source>
</reference>
<dbReference type="RefSeq" id="WP_301134684.1">
    <property type="nucleotide sequence ID" value="NZ_JAUHPW010000008.1"/>
</dbReference>
<evidence type="ECO:0000259" key="1">
    <source>
        <dbReference type="Pfam" id="PF12680"/>
    </source>
</evidence>
<gene>
    <name evidence="2" type="ORF">QQX09_11175</name>
</gene>
<keyword evidence="3" id="KW-1185">Reference proteome</keyword>
<organism evidence="2 3">
    <name type="scientific">Demequina litoralis</name>
    <dbReference type="NCBI Taxonomy" id="3051660"/>
    <lineage>
        <taxon>Bacteria</taxon>
        <taxon>Bacillati</taxon>
        <taxon>Actinomycetota</taxon>
        <taxon>Actinomycetes</taxon>
        <taxon>Micrococcales</taxon>
        <taxon>Demequinaceae</taxon>
        <taxon>Demequina</taxon>
    </lineage>
</organism>
<evidence type="ECO:0000313" key="3">
    <source>
        <dbReference type="Proteomes" id="UP001172728"/>
    </source>
</evidence>
<name>A0ABT8GB95_9MICO</name>
<feature type="domain" description="SnoaL-like" evidence="1">
    <location>
        <begin position="10"/>
        <end position="97"/>
    </location>
</feature>
<sequence>MTRASDWLDGYIKAWETKADEDVRAIFTDDAEYWFRPNDEEPVRGIDAILESWKEPEPGVPVHDLAVLIENDELGIVKGTVDYPGDEKYTNLWEVWFAPDGRAQRFVEWYMTPRESDG</sequence>
<dbReference type="InterPro" id="IPR032710">
    <property type="entry name" value="NTF2-like_dom_sf"/>
</dbReference>
<dbReference type="SUPFAM" id="SSF54427">
    <property type="entry name" value="NTF2-like"/>
    <property type="match status" value="1"/>
</dbReference>